<organism evidence="14 15">
    <name type="scientific">Cupriavidus malaysiensis</name>
    <dbReference type="NCBI Taxonomy" id="367825"/>
    <lineage>
        <taxon>Bacteria</taxon>
        <taxon>Pseudomonadati</taxon>
        <taxon>Pseudomonadota</taxon>
        <taxon>Betaproteobacteria</taxon>
        <taxon>Burkholderiales</taxon>
        <taxon>Burkholderiaceae</taxon>
        <taxon>Cupriavidus</taxon>
    </lineage>
</organism>
<feature type="active site" description="Proton donor/acceptor" evidence="12">
    <location>
        <position position="124"/>
    </location>
</feature>
<evidence type="ECO:0000256" key="3">
    <source>
        <dbReference type="ARBA" id="ARBA00007592"/>
    </source>
</evidence>
<evidence type="ECO:0000313" key="14">
    <source>
        <dbReference type="EMBL" id="AOZ08229.1"/>
    </source>
</evidence>
<evidence type="ECO:0000256" key="1">
    <source>
        <dbReference type="ARBA" id="ARBA00003294"/>
    </source>
</evidence>
<sequence length="276" mass="28670">MVTPLHAGELDLACAQRLALHYAEAGVDGLILLGTTGEGGLLRPWERLALVAAVTQALDGAVPVMAGVGGVDTAAVCEQVRQLDRCDVAGYLVPPPYYLRVGDAGMAWHFEQVAAATWRPLMLYNVPGRTGCSLSAPLIARLAVHPRIVAIKQCEAPALGGAGTAPLDVFCGEDAAMLVHLLAGGAGAVPASAHVRPDLFVRLARLVRSGHHEAARALFAQLQPLVGLLFSEPNPVPVKAALALCGLVRAEVRRPLQPASAGLVKALEQALADLPA</sequence>
<dbReference type="PRINTS" id="PR00146">
    <property type="entry name" value="DHPICSNTHASE"/>
</dbReference>
<dbReference type="InterPro" id="IPR020625">
    <property type="entry name" value="Schiff_base-form_aldolases_AS"/>
</dbReference>
<dbReference type="Proteomes" id="UP000177515">
    <property type="component" value="Chromosome 1"/>
</dbReference>
<evidence type="ECO:0000256" key="5">
    <source>
        <dbReference type="ARBA" id="ARBA00022490"/>
    </source>
</evidence>
<comment type="similarity">
    <text evidence="3 12 13">Belongs to the DapA family.</text>
</comment>
<comment type="catalytic activity">
    <reaction evidence="11 12">
        <text>L-aspartate 4-semialdehyde + pyruvate = (2S,4S)-4-hydroxy-2,3,4,5-tetrahydrodipicolinate + H2O + H(+)</text>
        <dbReference type="Rhea" id="RHEA:34171"/>
        <dbReference type="ChEBI" id="CHEBI:15361"/>
        <dbReference type="ChEBI" id="CHEBI:15377"/>
        <dbReference type="ChEBI" id="CHEBI:15378"/>
        <dbReference type="ChEBI" id="CHEBI:67139"/>
        <dbReference type="ChEBI" id="CHEBI:537519"/>
        <dbReference type="EC" id="4.3.3.7"/>
    </reaction>
</comment>
<comment type="caution">
    <text evidence="12">Was originally thought to be a dihydrodipicolinate synthase (DHDPS), catalyzing the condensation of (S)-aspartate-beta-semialdehyde [(S)-ASA] and pyruvate to dihydrodipicolinate (DHDP). However, it was shown in E.coli that the product of the enzymatic reaction is not dihydrodipicolinate but in fact (4S)-4-hydroxy-2,3,4,5-tetrahydro-(2S)-dipicolinic acid (HTPA), and that the consecutive dehydration reaction leading to DHDP is not spontaneous but catalyzed by DapB.</text>
</comment>
<dbReference type="Gene3D" id="3.20.20.70">
    <property type="entry name" value="Aldolase class I"/>
    <property type="match status" value="1"/>
</dbReference>
<dbReference type="PROSITE" id="PS00666">
    <property type="entry name" value="DHDPS_2"/>
    <property type="match status" value="1"/>
</dbReference>
<evidence type="ECO:0000256" key="6">
    <source>
        <dbReference type="ARBA" id="ARBA00022605"/>
    </source>
</evidence>
<keyword evidence="15" id="KW-1185">Reference proteome</keyword>
<feature type="site" description="Part of a proton relay during catalysis" evidence="12">
    <location>
        <position position="98"/>
    </location>
</feature>
<keyword evidence="5 12" id="KW-0963">Cytoplasm</keyword>
<evidence type="ECO:0000256" key="4">
    <source>
        <dbReference type="ARBA" id="ARBA00012086"/>
    </source>
</evidence>
<evidence type="ECO:0000256" key="10">
    <source>
        <dbReference type="ARBA" id="ARBA00023270"/>
    </source>
</evidence>
<keyword evidence="10 12" id="KW-0704">Schiff base</keyword>
<evidence type="ECO:0000256" key="7">
    <source>
        <dbReference type="ARBA" id="ARBA00022915"/>
    </source>
</evidence>
<keyword evidence="8 12" id="KW-0457">Lysine biosynthesis</keyword>
<evidence type="ECO:0000256" key="13">
    <source>
        <dbReference type="PIRNR" id="PIRNR001365"/>
    </source>
</evidence>
<accession>A0ABN4TPE8</accession>
<dbReference type="PIRSF" id="PIRSF001365">
    <property type="entry name" value="DHDPS"/>
    <property type="match status" value="1"/>
</dbReference>
<dbReference type="PROSITE" id="PS00665">
    <property type="entry name" value="DHDPS_1"/>
    <property type="match status" value="1"/>
</dbReference>
<dbReference type="EMBL" id="CP017754">
    <property type="protein sequence ID" value="AOZ08229.1"/>
    <property type="molecule type" value="Genomic_DNA"/>
</dbReference>
<dbReference type="InterPro" id="IPR005263">
    <property type="entry name" value="DapA"/>
</dbReference>
<comment type="pathway">
    <text evidence="2 12">Amino-acid biosynthesis; L-lysine biosynthesis via DAP pathway; (S)-tetrahydrodipicolinate from L-aspartate: step 3/4.</text>
</comment>
<keyword evidence="7 12" id="KW-0220">Diaminopimelate biosynthesis</keyword>
<dbReference type="InterPro" id="IPR020624">
    <property type="entry name" value="Schiff_base-form_aldolases_CS"/>
</dbReference>
<comment type="subunit">
    <text evidence="12">Homotetramer; dimer of dimers.</text>
</comment>
<feature type="binding site" evidence="12">
    <location>
        <position position="189"/>
    </location>
    <ligand>
        <name>pyruvate</name>
        <dbReference type="ChEBI" id="CHEBI:15361"/>
    </ligand>
</feature>
<proteinExistence type="inferred from homology"/>
<gene>
    <name evidence="12" type="primary">dapA</name>
    <name evidence="14" type="ORF">BKK80_18035</name>
</gene>
<keyword evidence="9 12" id="KW-0456">Lyase</keyword>
<dbReference type="HAMAP" id="MF_00418">
    <property type="entry name" value="DapA"/>
    <property type="match status" value="1"/>
</dbReference>
<dbReference type="PANTHER" id="PTHR12128:SF66">
    <property type="entry name" value="4-HYDROXY-2-OXOGLUTARATE ALDOLASE, MITOCHONDRIAL"/>
    <property type="match status" value="1"/>
</dbReference>
<evidence type="ECO:0000313" key="15">
    <source>
        <dbReference type="Proteomes" id="UP000177515"/>
    </source>
</evidence>
<evidence type="ECO:0000256" key="8">
    <source>
        <dbReference type="ARBA" id="ARBA00023154"/>
    </source>
</evidence>
<evidence type="ECO:0000256" key="9">
    <source>
        <dbReference type="ARBA" id="ARBA00023239"/>
    </source>
</evidence>
<dbReference type="SMART" id="SM01130">
    <property type="entry name" value="DHDPS"/>
    <property type="match status" value="1"/>
</dbReference>
<evidence type="ECO:0000256" key="11">
    <source>
        <dbReference type="ARBA" id="ARBA00047836"/>
    </source>
</evidence>
<dbReference type="Pfam" id="PF00701">
    <property type="entry name" value="DHDPS"/>
    <property type="match status" value="1"/>
</dbReference>
<dbReference type="SUPFAM" id="SSF51569">
    <property type="entry name" value="Aldolase"/>
    <property type="match status" value="1"/>
</dbReference>
<feature type="site" description="Part of a proton relay during catalysis" evidence="12">
    <location>
        <position position="35"/>
    </location>
</feature>
<dbReference type="EC" id="4.3.3.7" evidence="4 12"/>
<dbReference type="PANTHER" id="PTHR12128">
    <property type="entry name" value="DIHYDRODIPICOLINATE SYNTHASE"/>
    <property type="match status" value="1"/>
</dbReference>
<protein>
    <recommendedName>
        <fullName evidence="4 12">4-hydroxy-tetrahydrodipicolinate synthase</fullName>
        <shortName evidence="12">HTPA synthase</shortName>
        <ecNumber evidence="4 12">4.3.3.7</ecNumber>
    </recommendedName>
</protein>
<evidence type="ECO:0000256" key="2">
    <source>
        <dbReference type="ARBA" id="ARBA00005120"/>
    </source>
</evidence>
<dbReference type="InterPro" id="IPR002220">
    <property type="entry name" value="DapA-like"/>
</dbReference>
<name>A0ABN4TPE8_9BURK</name>
<feature type="binding site" evidence="12">
    <location>
        <position position="36"/>
    </location>
    <ligand>
        <name>pyruvate</name>
        <dbReference type="ChEBI" id="CHEBI:15361"/>
    </ligand>
</feature>
<dbReference type="InterPro" id="IPR013785">
    <property type="entry name" value="Aldolase_TIM"/>
</dbReference>
<keyword evidence="6 12" id="KW-0028">Amino-acid biosynthesis</keyword>
<feature type="active site" description="Schiff-base intermediate with substrate" evidence="12">
    <location>
        <position position="152"/>
    </location>
</feature>
<dbReference type="CDD" id="cd00950">
    <property type="entry name" value="DHDPS"/>
    <property type="match status" value="1"/>
</dbReference>
<comment type="function">
    <text evidence="1 12">Catalyzes the condensation of (S)-aspartate-beta-semialdehyde [(S)-ASA] and pyruvate to 4-hydroxy-tetrahydrodipicolinate (HTPA).</text>
</comment>
<evidence type="ECO:0000256" key="12">
    <source>
        <dbReference type="HAMAP-Rule" id="MF_00418"/>
    </source>
</evidence>
<comment type="subcellular location">
    <subcellularLocation>
        <location evidence="12">Cytoplasm</location>
    </subcellularLocation>
</comment>
<reference evidence="14 15" key="1">
    <citation type="submission" date="2016-10" db="EMBL/GenBank/DDBJ databases">
        <title>Complete genome sequences of three Cupriavidus strains isolated from various Malaysian environments.</title>
        <authorList>
            <person name="Abdullah A.A.-A."/>
            <person name="Shafie N.A.H."/>
            <person name="Lau N.S."/>
        </authorList>
    </citation>
    <scope>NUCLEOTIDE SEQUENCE [LARGE SCALE GENOMIC DNA]</scope>
    <source>
        <strain evidence="14 15">USMAA1020</strain>
    </source>
</reference>